<sequence>MLFNIPFIFYLDIFGTIVFAITGVLAASEKRLDLFGVVVVGMVTAIGGGTIRDLVLGRTPVFWVIETLYIWIIVGTTVATFIAARFHPFPHRTLQVSDAIGLGVFTVIGAQVALNIGHPPVIAVMMGVMTGVFGGVIRDVLTDEIPMIFQKEIYATAAMVGAVVFVNMRWYLPSGMESISALIAMAIVIGLRLAAIYWNLQLPVFLLSYKTAAEKRRQREQRKSRASGGH</sequence>
<name>A0A1T1HDQ0_OCELI</name>
<evidence type="ECO:0000256" key="6">
    <source>
        <dbReference type="ARBA" id="ARBA00023136"/>
    </source>
</evidence>
<dbReference type="STRING" id="966.BTA35_0205955"/>
<feature type="transmembrane region" description="Helical" evidence="7">
    <location>
        <begin position="34"/>
        <end position="55"/>
    </location>
</feature>
<keyword evidence="4 7" id="KW-0812">Transmembrane</keyword>
<comment type="caution">
    <text evidence="9">The sequence shown here is derived from an EMBL/GenBank/DDBJ whole genome shotgun (WGS) entry which is preliminary data.</text>
</comment>
<comment type="similarity">
    <text evidence="2">Belongs to the UPF0126 family.</text>
</comment>
<dbReference type="GO" id="GO:0005886">
    <property type="term" value="C:plasma membrane"/>
    <property type="evidence" value="ECO:0007669"/>
    <property type="project" value="UniProtKB-SubCell"/>
</dbReference>
<dbReference type="PANTHER" id="PTHR30506">
    <property type="entry name" value="INNER MEMBRANE PROTEIN"/>
    <property type="match status" value="1"/>
</dbReference>
<dbReference type="Proteomes" id="UP000190064">
    <property type="component" value="Unassembled WGS sequence"/>
</dbReference>
<evidence type="ECO:0000259" key="8">
    <source>
        <dbReference type="Pfam" id="PF03458"/>
    </source>
</evidence>
<dbReference type="Pfam" id="PF03458">
    <property type="entry name" value="Gly_transporter"/>
    <property type="match status" value="2"/>
</dbReference>
<comment type="subcellular location">
    <subcellularLocation>
        <location evidence="1">Cell membrane</location>
        <topology evidence="1">Multi-pass membrane protein</topology>
    </subcellularLocation>
</comment>
<feature type="transmembrane region" description="Helical" evidence="7">
    <location>
        <begin position="120"/>
        <end position="141"/>
    </location>
</feature>
<protein>
    <recommendedName>
        <fullName evidence="8">Glycine transporter domain-containing protein</fullName>
    </recommendedName>
</protein>
<gene>
    <name evidence="9" type="ORF">BTA35_0205955</name>
</gene>
<keyword evidence="3" id="KW-1003">Cell membrane</keyword>
<accession>A0A1T1HDQ0</accession>
<feature type="transmembrane region" description="Helical" evidence="7">
    <location>
        <begin position="96"/>
        <end position="114"/>
    </location>
</feature>
<evidence type="ECO:0000256" key="2">
    <source>
        <dbReference type="ARBA" id="ARBA00008193"/>
    </source>
</evidence>
<feature type="transmembrane region" description="Helical" evidence="7">
    <location>
        <begin position="178"/>
        <end position="200"/>
    </location>
</feature>
<feature type="transmembrane region" description="Helical" evidence="7">
    <location>
        <begin position="153"/>
        <end position="172"/>
    </location>
</feature>
<evidence type="ECO:0000256" key="3">
    <source>
        <dbReference type="ARBA" id="ARBA00022475"/>
    </source>
</evidence>
<feature type="transmembrane region" description="Helical" evidence="7">
    <location>
        <begin position="61"/>
        <end position="84"/>
    </location>
</feature>
<evidence type="ECO:0000256" key="5">
    <source>
        <dbReference type="ARBA" id="ARBA00022989"/>
    </source>
</evidence>
<dbReference type="EMBL" id="MTSD02000002">
    <property type="protein sequence ID" value="OOV87932.1"/>
    <property type="molecule type" value="Genomic_DNA"/>
</dbReference>
<keyword evidence="10" id="KW-1185">Reference proteome</keyword>
<evidence type="ECO:0000313" key="9">
    <source>
        <dbReference type="EMBL" id="OOV87932.1"/>
    </source>
</evidence>
<reference evidence="9" key="1">
    <citation type="submission" date="2017-02" db="EMBL/GenBank/DDBJ databases">
        <title>Draft Genome Sequence of the Salt Water Bacterium Oceanospirillum linum ATCC 11336.</title>
        <authorList>
            <person name="Trachtenberg A.M."/>
            <person name="Carney J.G."/>
            <person name="Linnane J.D."/>
            <person name="Rheaume B.A."/>
            <person name="Pitts N.L."/>
            <person name="Mykles D.L."/>
            <person name="Maclea K.S."/>
        </authorList>
    </citation>
    <scope>NUCLEOTIDE SEQUENCE [LARGE SCALE GENOMIC DNA]</scope>
    <source>
        <strain evidence="9">ATCC 11336</strain>
    </source>
</reference>
<proteinExistence type="inferred from homology"/>
<organism evidence="9 10">
    <name type="scientific">Oceanospirillum linum</name>
    <dbReference type="NCBI Taxonomy" id="966"/>
    <lineage>
        <taxon>Bacteria</taxon>
        <taxon>Pseudomonadati</taxon>
        <taxon>Pseudomonadota</taxon>
        <taxon>Gammaproteobacteria</taxon>
        <taxon>Oceanospirillales</taxon>
        <taxon>Oceanospirillaceae</taxon>
        <taxon>Oceanospirillum</taxon>
    </lineage>
</organism>
<evidence type="ECO:0000256" key="1">
    <source>
        <dbReference type="ARBA" id="ARBA00004651"/>
    </source>
</evidence>
<dbReference type="PANTHER" id="PTHR30506:SF3">
    <property type="entry name" value="UPF0126 INNER MEMBRANE PROTEIN YADS-RELATED"/>
    <property type="match status" value="1"/>
</dbReference>
<keyword evidence="6 7" id="KW-0472">Membrane</keyword>
<dbReference type="AlphaFoldDB" id="A0A1T1HDQ0"/>
<feature type="transmembrane region" description="Helical" evidence="7">
    <location>
        <begin position="6"/>
        <end position="27"/>
    </location>
</feature>
<feature type="domain" description="Glycine transporter" evidence="8">
    <location>
        <begin position="10"/>
        <end position="84"/>
    </location>
</feature>
<keyword evidence="5 7" id="KW-1133">Transmembrane helix</keyword>
<evidence type="ECO:0000313" key="10">
    <source>
        <dbReference type="Proteomes" id="UP000190064"/>
    </source>
</evidence>
<evidence type="ECO:0000256" key="4">
    <source>
        <dbReference type="ARBA" id="ARBA00022692"/>
    </source>
</evidence>
<feature type="domain" description="Glycine transporter" evidence="8">
    <location>
        <begin position="96"/>
        <end position="168"/>
    </location>
</feature>
<dbReference type="InterPro" id="IPR005115">
    <property type="entry name" value="Gly_transporter"/>
</dbReference>
<evidence type="ECO:0000256" key="7">
    <source>
        <dbReference type="SAM" id="Phobius"/>
    </source>
</evidence>